<dbReference type="OrthoDB" id="439921at2759"/>
<dbReference type="PANTHER" id="PTHR22855">
    <property type="entry name" value="ACETYL, PROPIONYL, PYRUVATE, AND GLUTACONYL CARBOXYLASE-RELATED"/>
    <property type="match status" value="1"/>
</dbReference>
<dbReference type="GO" id="GO:1905202">
    <property type="term" value="C:methylcrotonoyl-CoA carboxylase complex"/>
    <property type="evidence" value="ECO:0007669"/>
    <property type="project" value="TreeGrafter"/>
</dbReference>
<organism evidence="9 10">
    <name type="scientific">Halteria grandinella</name>
    <dbReference type="NCBI Taxonomy" id="5974"/>
    <lineage>
        <taxon>Eukaryota</taxon>
        <taxon>Sar</taxon>
        <taxon>Alveolata</taxon>
        <taxon>Ciliophora</taxon>
        <taxon>Intramacronucleata</taxon>
        <taxon>Spirotrichea</taxon>
        <taxon>Stichotrichia</taxon>
        <taxon>Sporadotrichida</taxon>
        <taxon>Halteriidae</taxon>
        <taxon>Halteria</taxon>
    </lineage>
</organism>
<dbReference type="PANTHER" id="PTHR22855:SF13">
    <property type="entry name" value="METHYLCROTONOYL-COA CARBOXYLASE BETA CHAIN, MITOCHONDRIAL"/>
    <property type="match status" value="1"/>
</dbReference>
<dbReference type="EMBL" id="RRYP01007062">
    <property type="protein sequence ID" value="TNV80767.1"/>
    <property type="molecule type" value="Genomic_DNA"/>
</dbReference>
<feature type="domain" description="CoA carboxyltransferase C-terminal" evidence="8">
    <location>
        <begin position="283"/>
        <end position="527"/>
    </location>
</feature>
<gene>
    <name evidence="9" type="ORF">FGO68_gene15814</name>
</gene>
<dbReference type="InterPro" id="IPR045190">
    <property type="entry name" value="MCCB/AccD1-like"/>
</dbReference>
<evidence type="ECO:0000259" key="7">
    <source>
        <dbReference type="PROSITE" id="PS50980"/>
    </source>
</evidence>
<evidence type="ECO:0000313" key="10">
    <source>
        <dbReference type="Proteomes" id="UP000785679"/>
    </source>
</evidence>
<evidence type="ECO:0000256" key="6">
    <source>
        <dbReference type="ARBA" id="ARBA00052347"/>
    </source>
</evidence>
<comment type="similarity">
    <text evidence="1">Belongs to the AccD/PCCB family.</text>
</comment>
<proteinExistence type="inferred from homology"/>
<keyword evidence="10" id="KW-1185">Reference proteome</keyword>
<evidence type="ECO:0000259" key="8">
    <source>
        <dbReference type="PROSITE" id="PS50989"/>
    </source>
</evidence>
<evidence type="ECO:0000256" key="3">
    <source>
        <dbReference type="ARBA" id="ARBA00026116"/>
    </source>
</evidence>
<dbReference type="PROSITE" id="PS50989">
    <property type="entry name" value="COA_CT_CTER"/>
    <property type="match status" value="1"/>
</dbReference>
<dbReference type="FunFam" id="3.90.226.10:FF:000004">
    <property type="entry name" value="Methylcrotonoyl-CoA carboxylase beta chain"/>
    <property type="match status" value="1"/>
</dbReference>
<comment type="caution">
    <text evidence="9">The sequence shown here is derived from an EMBL/GenBank/DDBJ whole genome shotgun (WGS) entry which is preliminary data.</text>
</comment>
<dbReference type="GO" id="GO:0004485">
    <property type="term" value="F:methylcrotonoyl-CoA carboxylase activity"/>
    <property type="evidence" value="ECO:0007669"/>
    <property type="project" value="UniProtKB-EC"/>
</dbReference>
<dbReference type="Gene3D" id="3.90.226.10">
    <property type="entry name" value="2-enoyl-CoA Hydratase, Chain A, domain 1"/>
    <property type="match status" value="2"/>
</dbReference>
<dbReference type="UniPathway" id="UPA00363">
    <property type="reaction ID" value="UER00861"/>
</dbReference>
<dbReference type="InterPro" id="IPR034733">
    <property type="entry name" value="AcCoA_carboxyl_beta"/>
</dbReference>
<dbReference type="SUPFAM" id="SSF52096">
    <property type="entry name" value="ClpP/crotonase"/>
    <property type="match status" value="2"/>
</dbReference>
<dbReference type="FunFam" id="3.90.226.10:FF:000046">
    <property type="entry name" value="Geranyl-CoA carboxylase beta subunit"/>
    <property type="match status" value="1"/>
</dbReference>
<dbReference type="InterPro" id="IPR011763">
    <property type="entry name" value="COA_CT_C"/>
</dbReference>
<evidence type="ECO:0000256" key="5">
    <source>
        <dbReference type="ARBA" id="ARBA00031404"/>
    </source>
</evidence>
<evidence type="ECO:0000256" key="4">
    <source>
        <dbReference type="ARBA" id="ARBA00031237"/>
    </source>
</evidence>
<dbReference type="EC" id="6.4.1.4" evidence="3"/>
<evidence type="ECO:0000256" key="1">
    <source>
        <dbReference type="ARBA" id="ARBA00006102"/>
    </source>
</evidence>
<dbReference type="InterPro" id="IPR011762">
    <property type="entry name" value="COA_CT_N"/>
</dbReference>
<evidence type="ECO:0000313" key="9">
    <source>
        <dbReference type="EMBL" id="TNV80767.1"/>
    </source>
</evidence>
<protein>
    <recommendedName>
        <fullName evidence="3">methylcrotonoyl-CoA carboxylase</fullName>
        <ecNumber evidence="3">6.4.1.4</ecNumber>
    </recommendedName>
    <alternativeName>
        <fullName evidence="5">3-methylcrotonyl-CoA carboxylase 2</fullName>
    </alternativeName>
    <alternativeName>
        <fullName evidence="4">3-methylcrotonyl-CoA:carbon dioxide ligase subunit beta</fullName>
    </alternativeName>
</protein>
<reference evidence="9" key="1">
    <citation type="submission" date="2019-06" db="EMBL/GenBank/DDBJ databases">
        <authorList>
            <person name="Zheng W."/>
        </authorList>
    </citation>
    <scope>NUCLEOTIDE SEQUENCE</scope>
    <source>
        <strain evidence="9">QDHG01</strain>
    </source>
</reference>
<name>A0A8J8NRU8_HALGN</name>
<sequence>MKVLDSNIDTGSADYADNYKQMLAQNEELEKITQKFALDVDKDYREKSIKRDKLLPRERINAILDHGSPFLELSQLAGYNALKPQESVPSGNIITGIGMVNGRQCMIIANNHSFRAGSYYPITVKKHVRAQEIAEENNLPCIYMVDSAGAFLPQQDDVFPDRNHFGRIFFNQARMSAKGIPQIAIVMGSCTAGGAYVPSMSDEVVMVHKKGTVFLGGPPLVQAATGEIVTDEDLGGATLHSEQSGVSDHLAYSEAHSIQLARSIVANLSTKSHYRDNSYNRILSEEPLFPAHELNGIISVDHKRPINMKAVLARVLDGSRFHEFKERYGTTLLTGYGHLYGHPVGIVANQGVLFSEAAQKGAHFVQMCSQRKIPLLFLQNITGFMVGKKFESEGIAKHGAKMVSAVANANVPKITAILGASYGAGNYGMCGRAYSPRFLFMTPSAKISVMGGTQAAEVLSLVRYKKDESKAEEIAKFKAATIKNYEDQGQSYYSTGKLWDDGIVKAEDLRRVLGLSLVTSLQQRVEDTTSGVFRF</sequence>
<evidence type="ECO:0000256" key="2">
    <source>
        <dbReference type="ARBA" id="ARBA00025711"/>
    </source>
</evidence>
<dbReference type="GO" id="GO:0006552">
    <property type="term" value="P:L-leucine catabolic process"/>
    <property type="evidence" value="ECO:0007669"/>
    <property type="project" value="UniProtKB-UniPathway"/>
</dbReference>
<dbReference type="GO" id="GO:0005739">
    <property type="term" value="C:mitochondrion"/>
    <property type="evidence" value="ECO:0007669"/>
    <property type="project" value="TreeGrafter"/>
</dbReference>
<dbReference type="Pfam" id="PF01039">
    <property type="entry name" value="Carboxyl_trans"/>
    <property type="match status" value="1"/>
</dbReference>
<dbReference type="Proteomes" id="UP000785679">
    <property type="component" value="Unassembled WGS sequence"/>
</dbReference>
<comment type="pathway">
    <text evidence="2">Amino-acid degradation; L-leucine degradation; (S)-3-hydroxy-3-methylglutaryl-CoA from 3-isovaleryl-CoA: step 2/3.</text>
</comment>
<feature type="domain" description="CoA carboxyltransferase N-terminal" evidence="7">
    <location>
        <begin position="22"/>
        <end position="280"/>
    </location>
</feature>
<dbReference type="PROSITE" id="PS50980">
    <property type="entry name" value="COA_CT_NTER"/>
    <property type="match status" value="1"/>
</dbReference>
<comment type="catalytic activity">
    <reaction evidence="6">
        <text>3-methylbut-2-enoyl-CoA + hydrogencarbonate + ATP = 3-methyl-(2E)-glutaconyl-CoA + ADP + phosphate + H(+)</text>
        <dbReference type="Rhea" id="RHEA:13589"/>
        <dbReference type="ChEBI" id="CHEBI:15378"/>
        <dbReference type="ChEBI" id="CHEBI:17544"/>
        <dbReference type="ChEBI" id="CHEBI:30616"/>
        <dbReference type="ChEBI" id="CHEBI:43474"/>
        <dbReference type="ChEBI" id="CHEBI:57344"/>
        <dbReference type="ChEBI" id="CHEBI:57346"/>
        <dbReference type="ChEBI" id="CHEBI:456216"/>
        <dbReference type="EC" id="6.4.1.4"/>
    </reaction>
</comment>
<accession>A0A8J8NRU8</accession>
<dbReference type="AlphaFoldDB" id="A0A8J8NRU8"/>
<dbReference type="InterPro" id="IPR029045">
    <property type="entry name" value="ClpP/crotonase-like_dom_sf"/>
</dbReference>